<gene>
    <name evidence="10" type="ORF">EA58_09860</name>
</gene>
<evidence type="ECO:0000256" key="4">
    <source>
        <dbReference type="ARBA" id="ARBA00022989"/>
    </source>
</evidence>
<dbReference type="PROSITE" id="PS50887">
    <property type="entry name" value="GGDEF"/>
    <property type="match status" value="1"/>
</dbReference>
<protein>
    <recommendedName>
        <fullName evidence="2">diguanylate cyclase</fullName>
        <ecNumber evidence="2">2.7.7.65</ecNumber>
    </recommendedName>
</protein>
<dbReference type="CDD" id="cd01949">
    <property type="entry name" value="GGDEF"/>
    <property type="match status" value="1"/>
</dbReference>
<sequence>MKRQRLTFISLLLAAGMLLSVVLLFIFSHLETKRVEREFQSDVTETAHFFVQAINNHFEALYSLQLNLDTQGIPDVTRFQTLTGKILQRYPAITALEWIPEVEHQARADHEAEGSTWLPGYVITEQVASGERVAASDRNLYYPVYYVEPVAGNEAVMGYDLGSHAFRFEAVQRARDSGQLQLTVPLQIRRNNMDAQGVMSLLPVYEFPEPMTSVERQDSLLGFVGGVFHPAEIFLSSSGAHEANAFSLTLIDTQAPSGHRVVFSLVPEAETGLVSQQKRYHYVQKTLTPDVLAQQYDENFRYVHQVLSKGGRRWVIEAVPLQAYVTSHYSATPWWVFAGVNAFFVLAALVSFFVFQRGQVYLDNLNQQNDRLLLVNEKLARMSRVDPLTGIANQRAFEEELDKAVRIARREKTPLALLVVEIDDYAHFASQCSAETLDSSLRQLANELDRTLKRPADQMARLDDDRFAAVLPNTNNGEIVARYLRAAAERLNLASPDMSANPYLTVSVGVLTVFDIRETTAEALFHQTEALLRRAQEEGINKICSDRVEGETSAEQVLS</sequence>
<feature type="domain" description="GGDEF" evidence="9">
    <location>
        <begin position="413"/>
        <end position="548"/>
    </location>
</feature>
<evidence type="ECO:0000256" key="1">
    <source>
        <dbReference type="ARBA" id="ARBA00004370"/>
    </source>
</evidence>
<reference evidence="10 11" key="1">
    <citation type="submission" date="2014-04" db="EMBL/GenBank/DDBJ databases">
        <title>Draft genome sequence of Photobacterium halotolerans S2753: a solonamide, ngercheumicin and holomycin producer.</title>
        <authorList>
            <person name="Machado H.R."/>
            <person name="Gram L."/>
        </authorList>
    </citation>
    <scope>NUCLEOTIDE SEQUENCE [LARGE SCALE GENOMIC DNA]</scope>
    <source>
        <strain evidence="10 11">S2753</strain>
    </source>
</reference>
<accession>A0A066RWP3</accession>
<dbReference type="SMART" id="SM01079">
    <property type="entry name" value="CHASE"/>
    <property type="match status" value="1"/>
</dbReference>
<dbReference type="SUPFAM" id="SSF55073">
    <property type="entry name" value="Nucleotide cyclase"/>
    <property type="match status" value="1"/>
</dbReference>
<dbReference type="Pfam" id="PF03924">
    <property type="entry name" value="CHASE"/>
    <property type="match status" value="1"/>
</dbReference>
<dbReference type="AlphaFoldDB" id="A0A066RWP3"/>
<dbReference type="InterPro" id="IPR029787">
    <property type="entry name" value="Nucleotide_cyclase"/>
</dbReference>
<dbReference type="EC" id="2.7.7.65" evidence="2"/>
<dbReference type="InterPro" id="IPR000160">
    <property type="entry name" value="GGDEF_dom"/>
</dbReference>
<comment type="catalytic activity">
    <reaction evidence="6">
        <text>2 GTP = 3',3'-c-di-GMP + 2 diphosphate</text>
        <dbReference type="Rhea" id="RHEA:24898"/>
        <dbReference type="ChEBI" id="CHEBI:33019"/>
        <dbReference type="ChEBI" id="CHEBI:37565"/>
        <dbReference type="ChEBI" id="CHEBI:58805"/>
        <dbReference type="EC" id="2.7.7.65"/>
    </reaction>
</comment>
<evidence type="ECO:0000313" key="11">
    <source>
        <dbReference type="Proteomes" id="UP000027192"/>
    </source>
</evidence>
<dbReference type="PANTHER" id="PTHR45138:SF9">
    <property type="entry name" value="DIGUANYLATE CYCLASE DGCM-RELATED"/>
    <property type="match status" value="1"/>
</dbReference>
<dbReference type="InterPro" id="IPR042240">
    <property type="entry name" value="CHASE_sf"/>
</dbReference>
<dbReference type="Gene3D" id="3.30.70.270">
    <property type="match status" value="1"/>
</dbReference>
<dbReference type="Pfam" id="PF00990">
    <property type="entry name" value="GGDEF"/>
    <property type="match status" value="1"/>
</dbReference>
<evidence type="ECO:0000259" key="8">
    <source>
        <dbReference type="PROSITE" id="PS50839"/>
    </source>
</evidence>
<dbReference type="PANTHER" id="PTHR45138">
    <property type="entry name" value="REGULATORY COMPONENTS OF SENSORY TRANSDUCTION SYSTEM"/>
    <property type="match status" value="1"/>
</dbReference>
<comment type="caution">
    <text evidence="10">The sequence shown here is derived from an EMBL/GenBank/DDBJ whole genome shotgun (WGS) entry which is preliminary data.</text>
</comment>
<organism evidence="10 11">
    <name type="scientific">Photobacterium galatheae</name>
    <dbReference type="NCBI Taxonomy" id="1654360"/>
    <lineage>
        <taxon>Bacteria</taxon>
        <taxon>Pseudomonadati</taxon>
        <taxon>Pseudomonadota</taxon>
        <taxon>Gammaproteobacteria</taxon>
        <taxon>Vibrionales</taxon>
        <taxon>Vibrionaceae</taxon>
        <taxon>Photobacterium</taxon>
    </lineage>
</organism>
<dbReference type="InterPro" id="IPR050469">
    <property type="entry name" value="Diguanylate_Cyclase"/>
</dbReference>
<evidence type="ECO:0000256" key="3">
    <source>
        <dbReference type="ARBA" id="ARBA00022692"/>
    </source>
</evidence>
<keyword evidence="5 7" id="KW-0472">Membrane</keyword>
<keyword evidence="3 7" id="KW-0812">Transmembrane</keyword>
<name>A0A066RWP3_9GAMM</name>
<dbReference type="Proteomes" id="UP000027192">
    <property type="component" value="Unassembled WGS sequence"/>
</dbReference>
<dbReference type="PROSITE" id="PS50839">
    <property type="entry name" value="CHASE"/>
    <property type="match status" value="1"/>
</dbReference>
<dbReference type="OrthoDB" id="9812260at2"/>
<keyword evidence="11" id="KW-1185">Reference proteome</keyword>
<dbReference type="STRING" id="1654360.EA58_09860"/>
<dbReference type="RefSeq" id="WP_036751724.1">
    <property type="nucleotide sequence ID" value="NZ_JAGSGC010000001.1"/>
</dbReference>
<keyword evidence="4 7" id="KW-1133">Transmembrane helix</keyword>
<dbReference type="InterPro" id="IPR006189">
    <property type="entry name" value="CHASE_dom"/>
</dbReference>
<feature type="transmembrane region" description="Helical" evidence="7">
    <location>
        <begin position="334"/>
        <end position="355"/>
    </location>
</feature>
<dbReference type="GO" id="GO:0016020">
    <property type="term" value="C:membrane"/>
    <property type="evidence" value="ECO:0007669"/>
    <property type="project" value="UniProtKB-SubCell"/>
</dbReference>
<dbReference type="InterPro" id="IPR043128">
    <property type="entry name" value="Rev_trsase/Diguanyl_cyclase"/>
</dbReference>
<evidence type="ECO:0000259" key="9">
    <source>
        <dbReference type="PROSITE" id="PS50887"/>
    </source>
</evidence>
<evidence type="ECO:0000256" key="2">
    <source>
        <dbReference type="ARBA" id="ARBA00012528"/>
    </source>
</evidence>
<dbReference type="GO" id="GO:0052621">
    <property type="term" value="F:diguanylate cyclase activity"/>
    <property type="evidence" value="ECO:0007669"/>
    <property type="project" value="UniProtKB-EC"/>
</dbReference>
<dbReference type="EMBL" id="JMIB01000018">
    <property type="protein sequence ID" value="KDM91803.1"/>
    <property type="molecule type" value="Genomic_DNA"/>
</dbReference>
<evidence type="ECO:0000313" key="10">
    <source>
        <dbReference type="EMBL" id="KDM91803.1"/>
    </source>
</evidence>
<dbReference type="NCBIfam" id="TIGR00254">
    <property type="entry name" value="GGDEF"/>
    <property type="match status" value="1"/>
</dbReference>
<comment type="subcellular location">
    <subcellularLocation>
        <location evidence="1">Membrane</location>
    </subcellularLocation>
</comment>
<dbReference type="GO" id="GO:0007165">
    <property type="term" value="P:signal transduction"/>
    <property type="evidence" value="ECO:0007669"/>
    <property type="project" value="UniProtKB-ARBA"/>
</dbReference>
<dbReference type="Gene3D" id="3.30.450.350">
    <property type="entry name" value="CHASE domain"/>
    <property type="match status" value="1"/>
</dbReference>
<proteinExistence type="predicted"/>
<feature type="domain" description="CHASE" evidence="8">
    <location>
        <begin position="141"/>
        <end position="228"/>
    </location>
</feature>
<dbReference type="SMART" id="SM00267">
    <property type="entry name" value="GGDEF"/>
    <property type="match status" value="1"/>
</dbReference>
<evidence type="ECO:0000256" key="7">
    <source>
        <dbReference type="SAM" id="Phobius"/>
    </source>
</evidence>
<evidence type="ECO:0000256" key="6">
    <source>
        <dbReference type="ARBA" id="ARBA00034247"/>
    </source>
</evidence>
<evidence type="ECO:0000256" key="5">
    <source>
        <dbReference type="ARBA" id="ARBA00023136"/>
    </source>
</evidence>